<sequence>MTAEPKPTGPVDDSAPTTPAPTPPAAPGLPPVHKAHAVQDRDKNAGIVSRGVASFLDLLVVWTILGAAYAGLSLMKFVLSVGEFSLPEVNLIFTTTGFVLVAVLYLATCWEISGRTFGSVVMGLRVVNSEGARIRPTIAVLRALLCTFFAIGLVWVVVDRRRRSVADVLLRTRVIYSR</sequence>
<dbReference type="STRING" id="417102.CA982_21100"/>
<name>A0A243Q5T0_9ACTN</name>
<feature type="transmembrane region" description="Helical" evidence="7">
    <location>
        <begin position="91"/>
        <end position="113"/>
    </location>
</feature>
<evidence type="ECO:0000256" key="4">
    <source>
        <dbReference type="ARBA" id="ARBA00022989"/>
    </source>
</evidence>
<dbReference type="RefSeq" id="WP_244176413.1">
    <property type="nucleotide sequence ID" value="NZ_JBLKRZ010000006.1"/>
</dbReference>
<evidence type="ECO:0000259" key="8">
    <source>
        <dbReference type="Pfam" id="PF06271"/>
    </source>
</evidence>
<keyword evidence="10" id="KW-1185">Reference proteome</keyword>
<accession>A0A243Q5T0</accession>
<keyword evidence="4 7" id="KW-1133">Transmembrane helix</keyword>
<dbReference type="Pfam" id="PF06271">
    <property type="entry name" value="RDD"/>
    <property type="match status" value="1"/>
</dbReference>
<feature type="compositionally biased region" description="Pro residues" evidence="6">
    <location>
        <begin position="18"/>
        <end position="30"/>
    </location>
</feature>
<keyword evidence="2" id="KW-1003">Cell membrane</keyword>
<dbReference type="AlphaFoldDB" id="A0A243Q5T0"/>
<evidence type="ECO:0000256" key="3">
    <source>
        <dbReference type="ARBA" id="ARBA00022692"/>
    </source>
</evidence>
<gene>
    <name evidence="9" type="ORF">CA982_21100</name>
</gene>
<feature type="domain" description="RDD" evidence="8">
    <location>
        <begin position="45"/>
        <end position="169"/>
    </location>
</feature>
<protein>
    <submittedName>
        <fullName evidence="9">RDD family protein</fullName>
    </submittedName>
</protein>
<evidence type="ECO:0000313" key="9">
    <source>
        <dbReference type="EMBL" id="OUC76609.1"/>
    </source>
</evidence>
<comment type="caution">
    <text evidence="9">The sequence shown here is derived from an EMBL/GenBank/DDBJ whole genome shotgun (WGS) entry which is preliminary data.</text>
</comment>
<dbReference type="PANTHER" id="PTHR36115">
    <property type="entry name" value="PROLINE-RICH ANTIGEN HOMOLOG-RELATED"/>
    <property type="match status" value="1"/>
</dbReference>
<keyword evidence="3 7" id="KW-0812">Transmembrane</keyword>
<dbReference type="PANTHER" id="PTHR36115:SF6">
    <property type="entry name" value="PROLINE-RICH ANTIGEN HOMOLOG"/>
    <property type="match status" value="1"/>
</dbReference>
<dbReference type="InterPro" id="IPR051791">
    <property type="entry name" value="Pra-immunoreactive"/>
</dbReference>
<keyword evidence="5 7" id="KW-0472">Membrane</keyword>
<reference evidence="9 10" key="1">
    <citation type="submission" date="2017-05" db="EMBL/GenBank/DDBJ databases">
        <title>Biotechnological potential of actinobacteria isolated from South African environments.</title>
        <authorList>
            <person name="Le Roes-Hill M."/>
            <person name="Prins A."/>
            <person name="Durrell K.A."/>
        </authorList>
    </citation>
    <scope>NUCLEOTIDE SEQUENCE [LARGE SCALE GENOMIC DNA]</scope>
    <source>
        <strain evidence="9">BS2</strain>
    </source>
</reference>
<proteinExistence type="predicted"/>
<feature type="transmembrane region" description="Helical" evidence="7">
    <location>
        <begin position="59"/>
        <end position="79"/>
    </location>
</feature>
<evidence type="ECO:0000256" key="7">
    <source>
        <dbReference type="SAM" id="Phobius"/>
    </source>
</evidence>
<dbReference type="EMBL" id="NGFO01000030">
    <property type="protein sequence ID" value="OUC76609.1"/>
    <property type="molecule type" value="Genomic_DNA"/>
</dbReference>
<dbReference type="GO" id="GO:0005886">
    <property type="term" value="C:plasma membrane"/>
    <property type="evidence" value="ECO:0007669"/>
    <property type="project" value="UniProtKB-SubCell"/>
</dbReference>
<evidence type="ECO:0000256" key="6">
    <source>
        <dbReference type="SAM" id="MobiDB-lite"/>
    </source>
</evidence>
<dbReference type="InterPro" id="IPR010432">
    <property type="entry name" value="RDD"/>
</dbReference>
<feature type="region of interest" description="Disordered" evidence="6">
    <location>
        <begin position="1"/>
        <end position="35"/>
    </location>
</feature>
<dbReference type="Proteomes" id="UP000194632">
    <property type="component" value="Unassembled WGS sequence"/>
</dbReference>
<feature type="transmembrane region" description="Helical" evidence="7">
    <location>
        <begin position="133"/>
        <end position="158"/>
    </location>
</feature>
<evidence type="ECO:0000256" key="2">
    <source>
        <dbReference type="ARBA" id="ARBA00022475"/>
    </source>
</evidence>
<evidence type="ECO:0000313" key="10">
    <source>
        <dbReference type="Proteomes" id="UP000194632"/>
    </source>
</evidence>
<evidence type="ECO:0000256" key="5">
    <source>
        <dbReference type="ARBA" id="ARBA00023136"/>
    </source>
</evidence>
<evidence type="ECO:0000256" key="1">
    <source>
        <dbReference type="ARBA" id="ARBA00004651"/>
    </source>
</evidence>
<organism evidence="9 10">
    <name type="scientific">Gordonia lacunae</name>
    <dbReference type="NCBI Taxonomy" id="417102"/>
    <lineage>
        <taxon>Bacteria</taxon>
        <taxon>Bacillati</taxon>
        <taxon>Actinomycetota</taxon>
        <taxon>Actinomycetes</taxon>
        <taxon>Mycobacteriales</taxon>
        <taxon>Gordoniaceae</taxon>
        <taxon>Gordonia</taxon>
    </lineage>
</organism>
<comment type="subcellular location">
    <subcellularLocation>
        <location evidence="1">Cell membrane</location>
        <topology evidence="1">Multi-pass membrane protein</topology>
    </subcellularLocation>
</comment>